<dbReference type="InterPro" id="IPR052716">
    <property type="entry name" value="MOSC_domain"/>
</dbReference>
<dbReference type="KEGG" id="hsal:JMJ58_21100"/>
<sequence length="163" mass="18289">MTGSGTAERIFIAPEAEAEMEEQSDVEAVAGKGLRGDRYFREIETGTFVEWEPDEERHDGYDLTLIEQEAVTAIEREAEIELAPGEHRRNIETRDVALNHLVGQRFRVGDAICRGDRLCEPCNHLQRITQDGVLQALTHRGGLRADILEDGIIRPGDVIEPLE</sequence>
<evidence type="ECO:0000313" key="2">
    <source>
        <dbReference type="EMBL" id="QRV17455.1"/>
    </source>
</evidence>
<keyword evidence="3" id="KW-1185">Reference proteome</keyword>
<dbReference type="InterPro" id="IPR011037">
    <property type="entry name" value="Pyrv_Knase-like_insert_dom_sf"/>
</dbReference>
<dbReference type="GO" id="GO:0030170">
    <property type="term" value="F:pyridoxal phosphate binding"/>
    <property type="evidence" value="ECO:0007669"/>
    <property type="project" value="InterPro"/>
</dbReference>
<dbReference type="OrthoDB" id="68158at2157"/>
<organism evidence="2 3">
    <name type="scientific">Haloterrigena salifodinae</name>
    <dbReference type="NCBI Taxonomy" id="2675099"/>
    <lineage>
        <taxon>Archaea</taxon>
        <taxon>Methanobacteriati</taxon>
        <taxon>Methanobacteriota</taxon>
        <taxon>Stenosarchaea group</taxon>
        <taxon>Halobacteria</taxon>
        <taxon>Halobacteriales</taxon>
        <taxon>Natrialbaceae</taxon>
        <taxon>Haloterrigena</taxon>
    </lineage>
</organism>
<dbReference type="GO" id="GO:0030151">
    <property type="term" value="F:molybdenum ion binding"/>
    <property type="evidence" value="ECO:0007669"/>
    <property type="project" value="InterPro"/>
</dbReference>
<dbReference type="PANTHER" id="PTHR36930:SF1">
    <property type="entry name" value="MOSC DOMAIN-CONTAINING PROTEIN"/>
    <property type="match status" value="1"/>
</dbReference>
<dbReference type="GO" id="GO:0003824">
    <property type="term" value="F:catalytic activity"/>
    <property type="evidence" value="ECO:0007669"/>
    <property type="project" value="InterPro"/>
</dbReference>
<evidence type="ECO:0000313" key="3">
    <source>
        <dbReference type="Proteomes" id="UP000637819"/>
    </source>
</evidence>
<dbReference type="InterPro" id="IPR005302">
    <property type="entry name" value="MoCF_Sase_C"/>
</dbReference>
<proteinExistence type="predicted"/>
<evidence type="ECO:0000259" key="1">
    <source>
        <dbReference type="PROSITE" id="PS51340"/>
    </source>
</evidence>
<dbReference type="SUPFAM" id="SSF50800">
    <property type="entry name" value="PK beta-barrel domain-like"/>
    <property type="match status" value="1"/>
</dbReference>
<dbReference type="PANTHER" id="PTHR36930">
    <property type="entry name" value="METAL-SULFUR CLUSTER BIOSYNTHESIS PROTEINS YUAD-RELATED"/>
    <property type="match status" value="1"/>
</dbReference>
<dbReference type="GeneID" id="62877678"/>
<gene>
    <name evidence="2" type="ORF">JMJ58_21100</name>
</gene>
<dbReference type="PROSITE" id="PS51340">
    <property type="entry name" value="MOSC"/>
    <property type="match status" value="1"/>
</dbReference>
<dbReference type="Pfam" id="PF03473">
    <property type="entry name" value="MOSC"/>
    <property type="match status" value="1"/>
</dbReference>
<reference evidence="2 3" key="1">
    <citation type="submission" date="2021-01" db="EMBL/GenBank/DDBJ databases">
        <title>Genome Sequence and Methylation Pattern of Haloterrigena salifodinae BOL5-1, An Extremely Halophilic Archaeon from a Bolivian Salt Mine.</title>
        <authorList>
            <person name="DasSarma P."/>
            <person name="Anton B.P."/>
            <person name="DasSarma S.L."/>
            <person name="von Ehrenheim H.A.L."/>
            <person name="Martinez F.L."/>
            <person name="Guzman D."/>
            <person name="Roberts R.J."/>
            <person name="DasSarma S."/>
        </authorList>
    </citation>
    <scope>NUCLEOTIDE SEQUENCE [LARGE SCALE GENOMIC DNA]</scope>
    <source>
        <strain evidence="2 3">BOL5-1</strain>
        <plasmid evidence="2 3">pHTS138</plasmid>
    </source>
</reference>
<dbReference type="AlphaFoldDB" id="A0A8T8E6G3"/>
<dbReference type="Proteomes" id="UP000637819">
    <property type="component" value="Plasmid pHTS138"/>
</dbReference>
<dbReference type="Gene3D" id="2.40.33.20">
    <property type="entry name" value="PK beta-barrel domain-like"/>
    <property type="match status" value="1"/>
</dbReference>
<dbReference type="EMBL" id="CP069189">
    <property type="protein sequence ID" value="QRV17455.1"/>
    <property type="molecule type" value="Genomic_DNA"/>
</dbReference>
<dbReference type="RefSeq" id="WP_204749490.1">
    <property type="nucleotide sequence ID" value="NZ_CP069189.1"/>
</dbReference>
<protein>
    <submittedName>
        <fullName evidence="2">MOSC domain-containing protein</fullName>
    </submittedName>
</protein>
<feature type="domain" description="MOSC" evidence="1">
    <location>
        <begin position="21"/>
        <end position="162"/>
    </location>
</feature>
<geneLocation type="plasmid" evidence="2 3">
    <name>pHTS138</name>
</geneLocation>
<keyword evidence="2" id="KW-0614">Plasmid</keyword>
<name>A0A8T8E6G3_9EURY</name>
<accession>A0A8T8E6G3</accession>